<evidence type="ECO:0000313" key="3">
    <source>
        <dbReference type="Proteomes" id="UP000640786"/>
    </source>
</evidence>
<reference evidence="2 3" key="1">
    <citation type="submission" date="2020-08" db="EMBL/GenBank/DDBJ databases">
        <title>A Genomic Blueprint of the Chicken Gut Microbiome.</title>
        <authorList>
            <person name="Gilroy R."/>
            <person name="Ravi A."/>
            <person name="Getino M."/>
            <person name="Pursley I."/>
            <person name="Horton D.L."/>
            <person name="Alikhan N.-F."/>
            <person name="Baker D."/>
            <person name="Gharbi K."/>
            <person name="Hall N."/>
            <person name="Watson M."/>
            <person name="Adriaenssens E.M."/>
            <person name="Foster-Nyarko E."/>
            <person name="Jarju S."/>
            <person name="Secka A."/>
            <person name="Antonio M."/>
            <person name="Oren A."/>
            <person name="Chaudhuri R."/>
            <person name="La Ragione R.M."/>
            <person name="Hildebrand F."/>
            <person name="Pallen M.J."/>
        </authorList>
    </citation>
    <scope>NUCLEOTIDE SEQUENCE [LARGE SCALE GENOMIC DNA]</scope>
    <source>
        <strain evidence="2 3">Sa2BUA9</strain>
    </source>
</reference>
<organism evidence="2 3">
    <name type="scientific">Psychrobacillus faecigallinarum</name>
    <dbReference type="NCBI Taxonomy" id="2762235"/>
    <lineage>
        <taxon>Bacteria</taxon>
        <taxon>Bacillati</taxon>
        <taxon>Bacillota</taxon>
        <taxon>Bacilli</taxon>
        <taxon>Bacillales</taxon>
        <taxon>Bacillaceae</taxon>
        <taxon>Psychrobacillus</taxon>
    </lineage>
</organism>
<evidence type="ECO:0000256" key="1">
    <source>
        <dbReference type="SAM" id="Coils"/>
    </source>
</evidence>
<feature type="coiled-coil region" evidence="1">
    <location>
        <begin position="101"/>
        <end position="128"/>
    </location>
</feature>
<dbReference type="EMBL" id="JACSQO010000010">
    <property type="protein sequence ID" value="MBD7945821.1"/>
    <property type="molecule type" value="Genomic_DNA"/>
</dbReference>
<keyword evidence="3" id="KW-1185">Reference proteome</keyword>
<gene>
    <name evidence="2" type="ORF">H9650_17055</name>
</gene>
<proteinExistence type="predicted"/>
<accession>A0ABR8RDE3</accession>
<sequence length="148" mass="17607">MKRKQLFPQKDIAEHQLSKKLQRQYYKQLQTTANNWLKIESNRNKPIKNTLTYIGLRKEGLLTEIFSTSTEGIKGNLKVFIAKIGEDYQRHPVIYIVGYANTFLFQDKNKLDTKIKALEEETARLLYNRRKLDKFIFFLSFFLLLKNL</sequence>
<dbReference type="Proteomes" id="UP000640786">
    <property type="component" value="Unassembled WGS sequence"/>
</dbReference>
<keyword evidence="1" id="KW-0175">Coiled coil</keyword>
<protein>
    <submittedName>
        <fullName evidence="2">Uncharacterized protein</fullName>
    </submittedName>
</protein>
<comment type="caution">
    <text evidence="2">The sequence shown here is derived from an EMBL/GenBank/DDBJ whole genome shotgun (WGS) entry which is preliminary data.</text>
</comment>
<evidence type="ECO:0000313" key="2">
    <source>
        <dbReference type="EMBL" id="MBD7945821.1"/>
    </source>
</evidence>
<dbReference type="RefSeq" id="WP_151113191.1">
    <property type="nucleotide sequence ID" value="NZ_JACSQO010000010.1"/>
</dbReference>
<name>A0ABR8RDE3_9BACI</name>